<sequence>MSTENNIIINEVLCYISNRIDVIDEQAITQICTTSFSEKEIENAKTLIYENLGTRITTRKGDSRSVKNVQDIIKMLKETDPDRLPIFVARDLHKIPPVTFDHLDVTKILKELTSLRTEVTQMKLNMIAKSEITEIQNDMVTIKMKLCNKQNPLCTTKQTDDLQVQHFDYDGSQRNVQSKVPSSHSINLQTTELNKCTKEPVVSRKRGLVDTKIKASTHTPYRDALNCYSTKY</sequence>
<dbReference type="Proteomes" id="UP000324832">
    <property type="component" value="Unassembled WGS sequence"/>
</dbReference>
<keyword evidence="2" id="KW-1185">Reference proteome</keyword>
<organism evidence="1 2">
    <name type="scientific">Leptidea sinapis</name>
    <dbReference type="NCBI Taxonomy" id="189913"/>
    <lineage>
        <taxon>Eukaryota</taxon>
        <taxon>Metazoa</taxon>
        <taxon>Ecdysozoa</taxon>
        <taxon>Arthropoda</taxon>
        <taxon>Hexapoda</taxon>
        <taxon>Insecta</taxon>
        <taxon>Pterygota</taxon>
        <taxon>Neoptera</taxon>
        <taxon>Endopterygota</taxon>
        <taxon>Lepidoptera</taxon>
        <taxon>Glossata</taxon>
        <taxon>Ditrysia</taxon>
        <taxon>Papilionoidea</taxon>
        <taxon>Pieridae</taxon>
        <taxon>Dismorphiinae</taxon>
        <taxon>Leptidea</taxon>
    </lineage>
</organism>
<dbReference type="EMBL" id="FZQP02006893">
    <property type="protein sequence ID" value="VVD04786.1"/>
    <property type="molecule type" value="Genomic_DNA"/>
</dbReference>
<proteinExistence type="predicted"/>
<gene>
    <name evidence="1" type="ORF">LSINAPIS_LOCUS14470</name>
</gene>
<reference evidence="1 2" key="1">
    <citation type="submission" date="2017-07" db="EMBL/GenBank/DDBJ databases">
        <authorList>
            <person name="Talla V."/>
            <person name="Backstrom N."/>
        </authorList>
    </citation>
    <scope>NUCLEOTIDE SEQUENCE [LARGE SCALE GENOMIC DNA]</scope>
</reference>
<name>A0A5E4R366_9NEOP</name>
<protein>
    <submittedName>
        <fullName evidence="1">Uncharacterized protein</fullName>
    </submittedName>
</protein>
<evidence type="ECO:0000313" key="1">
    <source>
        <dbReference type="EMBL" id="VVD04786.1"/>
    </source>
</evidence>
<evidence type="ECO:0000313" key="2">
    <source>
        <dbReference type="Proteomes" id="UP000324832"/>
    </source>
</evidence>
<dbReference type="AlphaFoldDB" id="A0A5E4R366"/>
<accession>A0A5E4R366</accession>